<keyword evidence="1" id="KW-1133">Transmembrane helix</keyword>
<feature type="domain" description="EamA" evidence="2">
    <location>
        <begin position="9"/>
        <end position="145"/>
    </location>
</feature>
<comment type="caution">
    <text evidence="3">The sequence shown here is derived from an EMBL/GenBank/DDBJ whole genome shotgun (WGS) entry which is preliminary data.</text>
</comment>
<name>A0A5C4MWK1_9RHOB</name>
<feature type="transmembrane region" description="Helical" evidence="1">
    <location>
        <begin position="78"/>
        <end position="98"/>
    </location>
</feature>
<evidence type="ECO:0000256" key="1">
    <source>
        <dbReference type="SAM" id="Phobius"/>
    </source>
</evidence>
<feature type="transmembrane region" description="Helical" evidence="1">
    <location>
        <begin position="232"/>
        <end position="253"/>
    </location>
</feature>
<dbReference type="InterPro" id="IPR037185">
    <property type="entry name" value="EmrE-like"/>
</dbReference>
<dbReference type="Pfam" id="PF00892">
    <property type="entry name" value="EamA"/>
    <property type="match status" value="1"/>
</dbReference>
<dbReference type="SUPFAM" id="SSF103481">
    <property type="entry name" value="Multidrug resistance efflux transporter EmrE"/>
    <property type="match status" value="2"/>
</dbReference>
<dbReference type="GO" id="GO:0016020">
    <property type="term" value="C:membrane"/>
    <property type="evidence" value="ECO:0007669"/>
    <property type="project" value="InterPro"/>
</dbReference>
<evidence type="ECO:0000313" key="3">
    <source>
        <dbReference type="EMBL" id="TNC48285.1"/>
    </source>
</evidence>
<dbReference type="RefSeq" id="WP_139077739.1">
    <property type="nucleotide sequence ID" value="NZ_VDFU01000018.1"/>
</dbReference>
<sequence>MSDSRTALRGISLALGGSLVLSVNDMAIKALSGGYPLHQVVLTRALIGMVVVLILAAVAHGPGALWAGVRTRHPGWHLARVSCVLLSNLTYFVGLASLPLADGVAIFFVAPLLLTALSVPLLGERVGPRRWAAVGVGLLGVVVMVRPGAGAIQPAALLVLASALAYAGTQILTRRMAPTEGALGMSFWTQAGFIAVSCLMGLTVGDGRFGGSDNASLAFLLRAWTWPEVPDWPFFLATGVAVSLGGLMISQAYRTCEAALVAPFEYSAMPMAVVWGVLVFGTWPDAVAWTGIALILGAGLYVLWRETRTGRVAPIERGAAHGEA</sequence>
<organism evidence="3 4">
    <name type="scientific">Rubellimicrobium rubrum</name>
    <dbReference type="NCBI Taxonomy" id="2585369"/>
    <lineage>
        <taxon>Bacteria</taxon>
        <taxon>Pseudomonadati</taxon>
        <taxon>Pseudomonadota</taxon>
        <taxon>Alphaproteobacteria</taxon>
        <taxon>Rhodobacterales</taxon>
        <taxon>Roseobacteraceae</taxon>
        <taxon>Rubellimicrobium</taxon>
    </lineage>
</organism>
<proteinExistence type="predicted"/>
<feature type="transmembrane region" description="Helical" evidence="1">
    <location>
        <begin position="260"/>
        <end position="280"/>
    </location>
</feature>
<feature type="transmembrane region" description="Helical" evidence="1">
    <location>
        <begin position="104"/>
        <end position="123"/>
    </location>
</feature>
<feature type="transmembrane region" description="Helical" evidence="1">
    <location>
        <begin position="185"/>
        <end position="204"/>
    </location>
</feature>
<evidence type="ECO:0000313" key="4">
    <source>
        <dbReference type="Proteomes" id="UP000305887"/>
    </source>
</evidence>
<dbReference type="EMBL" id="VDFU01000018">
    <property type="protein sequence ID" value="TNC48285.1"/>
    <property type="molecule type" value="Genomic_DNA"/>
</dbReference>
<feature type="transmembrane region" description="Helical" evidence="1">
    <location>
        <begin position="286"/>
        <end position="304"/>
    </location>
</feature>
<keyword evidence="1" id="KW-0812">Transmembrane</keyword>
<keyword evidence="1" id="KW-0472">Membrane</keyword>
<dbReference type="OrthoDB" id="9812899at2"/>
<dbReference type="AlphaFoldDB" id="A0A5C4MWK1"/>
<dbReference type="PANTHER" id="PTHR22911">
    <property type="entry name" value="ACYL-MALONYL CONDENSING ENZYME-RELATED"/>
    <property type="match status" value="1"/>
</dbReference>
<protein>
    <submittedName>
        <fullName evidence="3">DMT family transporter</fullName>
    </submittedName>
</protein>
<evidence type="ECO:0000259" key="2">
    <source>
        <dbReference type="Pfam" id="PF00892"/>
    </source>
</evidence>
<dbReference type="InterPro" id="IPR000620">
    <property type="entry name" value="EamA_dom"/>
</dbReference>
<feature type="transmembrane region" description="Helical" evidence="1">
    <location>
        <begin position="130"/>
        <end position="149"/>
    </location>
</feature>
<reference evidence="3 4" key="1">
    <citation type="submission" date="2019-06" db="EMBL/GenBank/DDBJ databases">
        <title>YIM 131921 draft genome.</title>
        <authorList>
            <person name="Jiang L."/>
        </authorList>
    </citation>
    <scope>NUCLEOTIDE SEQUENCE [LARGE SCALE GENOMIC DNA]</scope>
    <source>
        <strain evidence="3 4">YIM 131921</strain>
    </source>
</reference>
<feature type="transmembrane region" description="Helical" evidence="1">
    <location>
        <begin position="155"/>
        <end position="173"/>
    </location>
</feature>
<dbReference type="PANTHER" id="PTHR22911:SF103">
    <property type="entry name" value="BLR2811 PROTEIN"/>
    <property type="match status" value="1"/>
</dbReference>
<gene>
    <name evidence="3" type="ORF">FHG66_14280</name>
</gene>
<keyword evidence="4" id="KW-1185">Reference proteome</keyword>
<dbReference type="Proteomes" id="UP000305887">
    <property type="component" value="Unassembled WGS sequence"/>
</dbReference>
<feature type="transmembrane region" description="Helical" evidence="1">
    <location>
        <begin position="46"/>
        <end position="66"/>
    </location>
</feature>
<accession>A0A5C4MWK1</accession>